<dbReference type="RefSeq" id="WP_204066083.1">
    <property type="nucleotide sequence ID" value="NZ_BOOJ01000036.1"/>
</dbReference>
<evidence type="ECO:0000256" key="1">
    <source>
        <dbReference type="SAM" id="SignalP"/>
    </source>
</evidence>
<keyword evidence="1" id="KW-0732">Signal</keyword>
<dbReference type="Proteomes" id="UP000619788">
    <property type="component" value="Unassembled WGS sequence"/>
</dbReference>
<protein>
    <recommendedName>
        <fullName evidence="4">Lipoprotein</fullName>
    </recommendedName>
</protein>
<proteinExistence type="predicted"/>
<accession>A0A8J3SK85</accession>
<gene>
    <name evidence="2" type="ORF">Psi01_45700</name>
</gene>
<reference evidence="2 3" key="1">
    <citation type="submission" date="2021-01" db="EMBL/GenBank/DDBJ databases">
        <title>Whole genome shotgun sequence of Planobispora siamensis NBRC 107568.</title>
        <authorList>
            <person name="Komaki H."/>
            <person name="Tamura T."/>
        </authorList>
    </citation>
    <scope>NUCLEOTIDE SEQUENCE [LARGE SCALE GENOMIC DNA]</scope>
    <source>
        <strain evidence="2 3">NBRC 107568</strain>
    </source>
</reference>
<evidence type="ECO:0008006" key="4">
    <source>
        <dbReference type="Google" id="ProtNLM"/>
    </source>
</evidence>
<evidence type="ECO:0000313" key="3">
    <source>
        <dbReference type="Proteomes" id="UP000619788"/>
    </source>
</evidence>
<name>A0A8J3SK85_9ACTN</name>
<feature type="signal peptide" evidence="1">
    <location>
        <begin position="1"/>
        <end position="20"/>
    </location>
</feature>
<comment type="caution">
    <text evidence="2">The sequence shown here is derived from an EMBL/GenBank/DDBJ whole genome shotgun (WGS) entry which is preliminary data.</text>
</comment>
<sequence>MRRWVAPAVAVLLASAPVVASPAAASTAAASTAVQAGAPDPARAVKRQLRDERGVRISETSRFFFGEKSTVSGSGTRISGYLQLSPSGPVAAKFTWWSLSRPKGEGLPSGKSDPYRVVRVGKKVYDSRNTYPGPVPEGKEWIRFPNDHRGAAARDMAQDASLQPIDVYDQATMKAVLKCSTSTRVSGGYLYRGTISYRELSKVSKGAFVSWTSGRPVTAEGKGKVSWRLWTDRGGLPTRLVTTDTAGTGKDPLVKRSDTRYTRWGFRLVVTAPPADEVIGEAELREYTREQNEPIPEDSGNT</sequence>
<feature type="chain" id="PRO_5039172705" description="Lipoprotein" evidence="1">
    <location>
        <begin position="21"/>
        <end position="302"/>
    </location>
</feature>
<organism evidence="2 3">
    <name type="scientific">Planobispora siamensis</name>
    <dbReference type="NCBI Taxonomy" id="936338"/>
    <lineage>
        <taxon>Bacteria</taxon>
        <taxon>Bacillati</taxon>
        <taxon>Actinomycetota</taxon>
        <taxon>Actinomycetes</taxon>
        <taxon>Streptosporangiales</taxon>
        <taxon>Streptosporangiaceae</taxon>
        <taxon>Planobispora</taxon>
    </lineage>
</organism>
<evidence type="ECO:0000313" key="2">
    <source>
        <dbReference type="EMBL" id="GIH93940.1"/>
    </source>
</evidence>
<keyword evidence="3" id="KW-1185">Reference proteome</keyword>
<dbReference type="AlphaFoldDB" id="A0A8J3SK85"/>
<dbReference type="EMBL" id="BOOJ01000036">
    <property type="protein sequence ID" value="GIH93940.1"/>
    <property type="molecule type" value="Genomic_DNA"/>
</dbReference>